<comment type="caution">
    <text evidence="2">The sequence shown here is derived from an EMBL/GenBank/DDBJ whole genome shotgun (WGS) entry which is preliminary data.</text>
</comment>
<dbReference type="InterPro" id="IPR011055">
    <property type="entry name" value="Dup_hybrid_motif"/>
</dbReference>
<dbReference type="Gene3D" id="2.70.70.10">
    <property type="entry name" value="Glucose Permease (Domain IIA)"/>
    <property type="match status" value="1"/>
</dbReference>
<accession>A0ABV1GJA9</accession>
<evidence type="ECO:0000259" key="1">
    <source>
        <dbReference type="PROSITE" id="PS51781"/>
    </source>
</evidence>
<dbReference type="Pfam" id="PF08239">
    <property type="entry name" value="SH3_3"/>
    <property type="match status" value="1"/>
</dbReference>
<dbReference type="Proteomes" id="UP001477672">
    <property type="component" value="Unassembled WGS sequence"/>
</dbReference>
<name>A0ABV1GJA9_9FIRM</name>
<organism evidence="2 3">
    <name type="scientific">Ruthenibacterium intestinale</name>
    <dbReference type="NCBI Taxonomy" id="3133163"/>
    <lineage>
        <taxon>Bacteria</taxon>
        <taxon>Bacillati</taxon>
        <taxon>Bacillota</taxon>
        <taxon>Clostridia</taxon>
        <taxon>Eubacteriales</taxon>
        <taxon>Oscillospiraceae</taxon>
        <taxon>Ruthenibacterium</taxon>
    </lineage>
</organism>
<keyword evidence="3" id="KW-1185">Reference proteome</keyword>
<dbReference type="PROSITE" id="PS51781">
    <property type="entry name" value="SH3B"/>
    <property type="match status" value="1"/>
</dbReference>
<dbReference type="Gene3D" id="2.30.30.40">
    <property type="entry name" value="SH3 Domains"/>
    <property type="match status" value="1"/>
</dbReference>
<evidence type="ECO:0000313" key="2">
    <source>
        <dbReference type="EMBL" id="MEQ2521819.1"/>
    </source>
</evidence>
<dbReference type="RefSeq" id="WP_349217294.1">
    <property type="nucleotide sequence ID" value="NZ_JBBMFA010000116.1"/>
</dbReference>
<feature type="domain" description="SH3b" evidence="1">
    <location>
        <begin position="258"/>
        <end position="323"/>
    </location>
</feature>
<dbReference type="EMBL" id="JBBMFA010000116">
    <property type="protein sequence ID" value="MEQ2521819.1"/>
    <property type="molecule type" value="Genomic_DNA"/>
</dbReference>
<dbReference type="SMART" id="SM00287">
    <property type="entry name" value="SH3b"/>
    <property type="match status" value="1"/>
</dbReference>
<evidence type="ECO:0000313" key="3">
    <source>
        <dbReference type="Proteomes" id="UP001477672"/>
    </source>
</evidence>
<protein>
    <submittedName>
        <fullName evidence="2">SH3 domain-containing protein</fullName>
    </submittedName>
</protein>
<sequence>MDSMRLTQAANVGSHKGSLATDWGGASPLTVDPTYAPFDGTIIRIRTDGQNSHETYFQSDAPVQFANGVVDYLMMTIMHDDVIDVKEGQQLKRGEKLGDEGGWYRGKAAQLANHAHVEFSRGRYTKTTARQTANSQGVYCSPNQVAIEDALFVPADCTVLNGGGLNWRYTDECLTEESIKPFSGEDVVVQIGVASSGDVHLLRQFAEGLKLGFSATPAENGELVLIGPASSGDQIACIRIGRKLGFEPVQYGTSTDKQGRVEITADIGLRVRTGANLQSIQISSVHDGEQYDVLDEQNGWYFIDISGKGAGGWVCGDYVKEVA</sequence>
<proteinExistence type="predicted"/>
<gene>
    <name evidence="2" type="ORF">WMO24_15485</name>
</gene>
<reference evidence="2 3" key="1">
    <citation type="submission" date="2024-03" db="EMBL/GenBank/DDBJ databases">
        <title>Human intestinal bacterial collection.</title>
        <authorList>
            <person name="Pauvert C."/>
            <person name="Hitch T.C.A."/>
            <person name="Clavel T."/>
        </authorList>
    </citation>
    <scope>NUCLEOTIDE SEQUENCE [LARGE SCALE GENOMIC DNA]</scope>
    <source>
        <strain evidence="2 3">CLA-JM-H11</strain>
    </source>
</reference>
<dbReference type="InterPro" id="IPR003646">
    <property type="entry name" value="SH3-like_bac-type"/>
</dbReference>